<protein>
    <recommendedName>
        <fullName evidence="2">BPTI/Kunitz inhibitor domain-containing protein</fullName>
    </recommendedName>
</protein>
<dbReference type="Proteomes" id="UP001634394">
    <property type="component" value="Unassembled WGS sequence"/>
</dbReference>
<dbReference type="EMBL" id="JBJQND010000018">
    <property type="protein sequence ID" value="KAL3836426.1"/>
    <property type="molecule type" value="Genomic_DNA"/>
</dbReference>
<sequence>MPGDRGDRGDDGVRGDLGFTGLRGDAGRPGPPGAAGLPGPKGFRGVRQCSVPEVLGQSNCSSRGTIWYYEQETNTCGQMTGCFDSLGANVFSNQDQCIRQCVRPSTN</sequence>
<name>A0ABD3TII1_SINWO</name>
<dbReference type="Pfam" id="PF01391">
    <property type="entry name" value="Collagen"/>
    <property type="match status" value="1"/>
</dbReference>
<accession>A0ABD3TII1</accession>
<dbReference type="PROSITE" id="PS50279">
    <property type="entry name" value="BPTI_KUNITZ_2"/>
    <property type="match status" value="1"/>
</dbReference>
<gene>
    <name evidence="3" type="ORF">ACJMK2_021859</name>
</gene>
<feature type="region of interest" description="Disordered" evidence="1">
    <location>
        <begin position="1"/>
        <end position="41"/>
    </location>
</feature>
<reference evidence="3 4" key="1">
    <citation type="submission" date="2024-11" db="EMBL/GenBank/DDBJ databases">
        <title>Chromosome-level genome assembly of the freshwater bivalve Anodonta woodiana.</title>
        <authorList>
            <person name="Chen X."/>
        </authorList>
    </citation>
    <scope>NUCLEOTIDE SEQUENCE [LARGE SCALE GENOMIC DNA]</scope>
    <source>
        <strain evidence="3">MN2024</strain>
        <tissue evidence="3">Gills</tissue>
    </source>
</reference>
<dbReference type="SUPFAM" id="SSF57362">
    <property type="entry name" value="BPTI-like"/>
    <property type="match status" value="1"/>
</dbReference>
<organism evidence="3 4">
    <name type="scientific">Sinanodonta woodiana</name>
    <name type="common">Chinese pond mussel</name>
    <name type="synonym">Anodonta woodiana</name>
    <dbReference type="NCBI Taxonomy" id="1069815"/>
    <lineage>
        <taxon>Eukaryota</taxon>
        <taxon>Metazoa</taxon>
        <taxon>Spiralia</taxon>
        <taxon>Lophotrochozoa</taxon>
        <taxon>Mollusca</taxon>
        <taxon>Bivalvia</taxon>
        <taxon>Autobranchia</taxon>
        <taxon>Heteroconchia</taxon>
        <taxon>Palaeoheterodonta</taxon>
        <taxon>Unionida</taxon>
        <taxon>Unionoidea</taxon>
        <taxon>Unionidae</taxon>
        <taxon>Unioninae</taxon>
        <taxon>Sinanodonta</taxon>
    </lineage>
</organism>
<comment type="caution">
    <text evidence="3">The sequence shown here is derived from an EMBL/GenBank/DDBJ whole genome shotgun (WGS) entry which is preliminary data.</text>
</comment>
<dbReference type="InterPro" id="IPR008160">
    <property type="entry name" value="Collagen"/>
</dbReference>
<dbReference type="Gene3D" id="4.10.410.10">
    <property type="entry name" value="Pancreatic trypsin inhibitor Kunitz domain"/>
    <property type="match status" value="1"/>
</dbReference>
<feature type="domain" description="BPTI/Kunitz inhibitor" evidence="2">
    <location>
        <begin position="49"/>
        <end position="101"/>
    </location>
</feature>
<keyword evidence="4" id="KW-1185">Reference proteome</keyword>
<evidence type="ECO:0000259" key="2">
    <source>
        <dbReference type="PROSITE" id="PS50279"/>
    </source>
</evidence>
<evidence type="ECO:0000313" key="4">
    <source>
        <dbReference type="Proteomes" id="UP001634394"/>
    </source>
</evidence>
<dbReference type="Pfam" id="PF00014">
    <property type="entry name" value="Kunitz_BPTI"/>
    <property type="match status" value="1"/>
</dbReference>
<evidence type="ECO:0000313" key="3">
    <source>
        <dbReference type="EMBL" id="KAL3836426.1"/>
    </source>
</evidence>
<dbReference type="AlphaFoldDB" id="A0ABD3TII1"/>
<feature type="compositionally biased region" description="Basic and acidic residues" evidence="1">
    <location>
        <begin position="1"/>
        <end position="14"/>
    </location>
</feature>
<dbReference type="InterPro" id="IPR036880">
    <property type="entry name" value="Kunitz_BPTI_sf"/>
</dbReference>
<evidence type="ECO:0000256" key="1">
    <source>
        <dbReference type="SAM" id="MobiDB-lite"/>
    </source>
</evidence>
<proteinExistence type="predicted"/>
<dbReference type="InterPro" id="IPR002223">
    <property type="entry name" value="Kunitz_BPTI"/>
</dbReference>